<dbReference type="EMBL" id="LR796188">
    <property type="protein sequence ID" value="CAB4125417.1"/>
    <property type="molecule type" value="Genomic_DNA"/>
</dbReference>
<proteinExistence type="predicted"/>
<organism evidence="1">
    <name type="scientific">uncultured Caudovirales phage</name>
    <dbReference type="NCBI Taxonomy" id="2100421"/>
    <lineage>
        <taxon>Viruses</taxon>
        <taxon>Duplodnaviria</taxon>
        <taxon>Heunggongvirae</taxon>
        <taxon>Uroviricota</taxon>
        <taxon>Caudoviricetes</taxon>
        <taxon>Peduoviridae</taxon>
        <taxon>Maltschvirus</taxon>
        <taxon>Maltschvirus maltsch</taxon>
    </lineage>
</organism>
<evidence type="ECO:0000313" key="1">
    <source>
        <dbReference type="EMBL" id="CAB4125417.1"/>
    </source>
</evidence>
<name>A0A6J5KWN6_9CAUD</name>
<gene>
    <name evidence="1" type="ORF">UFOVP54_134</name>
</gene>
<reference evidence="1" key="1">
    <citation type="submission" date="2020-04" db="EMBL/GenBank/DDBJ databases">
        <authorList>
            <person name="Chiriac C."/>
            <person name="Salcher M."/>
            <person name="Ghai R."/>
            <person name="Kavagutti S V."/>
        </authorList>
    </citation>
    <scope>NUCLEOTIDE SEQUENCE</scope>
</reference>
<sequence>MKDELLISNILLERFITLQTKQEIGKYIDTIWEIMQKSYMPIGGFLTASTKEELILKTSLAKLIRKDGKIIAAVLYKDDQGRKSIAAGTDGSAEGRTWLIKIFQEDIKLGRAWGEFSDKAEHIMLKNGGVPIPNQLAQQILNKPILALNPDGYHYTREIMGEPHEKILIGTVK</sequence>
<accession>A0A6J5KWN6</accession>
<protein>
    <submittedName>
        <fullName evidence="1">Uncharacterized protein</fullName>
    </submittedName>
</protein>